<gene>
    <name evidence="2" type="ORF">EJ04DRAFT_510144</name>
</gene>
<name>A0A9P4V6T0_9PLEO</name>
<reference evidence="2" key="1">
    <citation type="journal article" date="2020" name="Stud. Mycol.">
        <title>101 Dothideomycetes genomes: a test case for predicting lifestyles and emergence of pathogens.</title>
        <authorList>
            <person name="Haridas S."/>
            <person name="Albert R."/>
            <person name="Binder M."/>
            <person name="Bloem J."/>
            <person name="Labutti K."/>
            <person name="Salamov A."/>
            <person name="Andreopoulos B."/>
            <person name="Baker S."/>
            <person name="Barry K."/>
            <person name="Bills G."/>
            <person name="Bluhm B."/>
            <person name="Cannon C."/>
            <person name="Castanera R."/>
            <person name="Culley D."/>
            <person name="Daum C."/>
            <person name="Ezra D."/>
            <person name="Gonzalez J."/>
            <person name="Henrissat B."/>
            <person name="Kuo A."/>
            <person name="Liang C."/>
            <person name="Lipzen A."/>
            <person name="Lutzoni F."/>
            <person name="Magnuson J."/>
            <person name="Mondo S."/>
            <person name="Nolan M."/>
            <person name="Ohm R."/>
            <person name="Pangilinan J."/>
            <person name="Park H.-J."/>
            <person name="Ramirez L."/>
            <person name="Alfaro M."/>
            <person name="Sun H."/>
            <person name="Tritt A."/>
            <person name="Yoshinaga Y."/>
            <person name="Zwiers L.-H."/>
            <person name="Turgeon B."/>
            <person name="Goodwin S."/>
            <person name="Spatafora J."/>
            <person name="Crous P."/>
            <person name="Grigoriev I."/>
        </authorList>
    </citation>
    <scope>NUCLEOTIDE SEQUENCE</scope>
    <source>
        <strain evidence="2">CBS 125425</strain>
    </source>
</reference>
<protein>
    <submittedName>
        <fullName evidence="2">Uncharacterized protein</fullName>
    </submittedName>
</protein>
<proteinExistence type="predicted"/>
<feature type="compositionally biased region" description="Pro residues" evidence="1">
    <location>
        <begin position="23"/>
        <end position="34"/>
    </location>
</feature>
<evidence type="ECO:0000256" key="1">
    <source>
        <dbReference type="SAM" id="MobiDB-lite"/>
    </source>
</evidence>
<dbReference type="Proteomes" id="UP000799444">
    <property type="component" value="Unassembled WGS sequence"/>
</dbReference>
<keyword evidence="3" id="KW-1185">Reference proteome</keyword>
<organism evidence="2 3">
    <name type="scientific">Polyplosphaeria fusca</name>
    <dbReference type="NCBI Taxonomy" id="682080"/>
    <lineage>
        <taxon>Eukaryota</taxon>
        <taxon>Fungi</taxon>
        <taxon>Dikarya</taxon>
        <taxon>Ascomycota</taxon>
        <taxon>Pezizomycotina</taxon>
        <taxon>Dothideomycetes</taxon>
        <taxon>Pleosporomycetidae</taxon>
        <taxon>Pleosporales</taxon>
        <taxon>Tetraplosphaeriaceae</taxon>
        <taxon>Polyplosphaeria</taxon>
    </lineage>
</organism>
<dbReference type="EMBL" id="ML996114">
    <property type="protein sequence ID" value="KAF2737715.1"/>
    <property type="molecule type" value="Genomic_DNA"/>
</dbReference>
<evidence type="ECO:0000313" key="3">
    <source>
        <dbReference type="Proteomes" id="UP000799444"/>
    </source>
</evidence>
<feature type="region of interest" description="Disordered" evidence="1">
    <location>
        <begin position="15"/>
        <end position="50"/>
    </location>
</feature>
<dbReference type="AlphaFoldDB" id="A0A9P4V6T0"/>
<sequence length="73" mass="8210">MACRPIGARLHFMQHLHNEEPSRAPPPSQGPLKPPNSLERRRPRTSARPHVLLPHLHDVYSHIPGTGTRPASF</sequence>
<accession>A0A9P4V6T0</accession>
<evidence type="ECO:0000313" key="2">
    <source>
        <dbReference type="EMBL" id="KAF2737715.1"/>
    </source>
</evidence>
<comment type="caution">
    <text evidence="2">The sequence shown here is derived from an EMBL/GenBank/DDBJ whole genome shotgun (WGS) entry which is preliminary data.</text>
</comment>